<evidence type="ECO:0000256" key="8">
    <source>
        <dbReference type="ARBA" id="ARBA00023136"/>
    </source>
</evidence>
<dbReference type="PANTHER" id="PTHR11562:SF17">
    <property type="entry name" value="RE54080P-RELATED"/>
    <property type="match status" value="1"/>
</dbReference>
<accession>A0A1I4DU28</accession>
<evidence type="ECO:0000256" key="5">
    <source>
        <dbReference type="ARBA" id="ARBA00022906"/>
    </source>
</evidence>
<comment type="similarity">
    <text evidence="2">Belongs to the cation diffusion facilitator (CDF) transporter (TC 2.A.4) family. SLC30A subfamily.</text>
</comment>
<keyword evidence="5" id="KW-0864">Zinc transport</keyword>
<keyword evidence="4 9" id="KW-0812">Transmembrane</keyword>
<dbReference type="GO" id="GO:0005886">
    <property type="term" value="C:plasma membrane"/>
    <property type="evidence" value="ECO:0007669"/>
    <property type="project" value="TreeGrafter"/>
</dbReference>
<dbReference type="Proteomes" id="UP000199550">
    <property type="component" value="Unassembled WGS sequence"/>
</dbReference>
<dbReference type="NCBIfam" id="TIGR01297">
    <property type="entry name" value="CDF"/>
    <property type="match status" value="1"/>
</dbReference>
<dbReference type="Pfam" id="PF16916">
    <property type="entry name" value="ZT_dimer"/>
    <property type="match status" value="1"/>
</dbReference>
<protein>
    <submittedName>
        <fullName evidence="12">Cobalt-zinc-cadmium efflux system protein</fullName>
    </submittedName>
</protein>
<evidence type="ECO:0000259" key="10">
    <source>
        <dbReference type="Pfam" id="PF01545"/>
    </source>
</evidence>
<reference evidence="12 13" key="1">
    <citation type="submission" date="2016-10" db="EMBL/GenBank/DDBJ databases">
        <authorList>
            <person name="de Groot N.N."/>
        </authorList>
    </citation>
    <scope>NUCLEOTIDE SEQUENCE [LARGE SCALE GENOMIC DNA]</scope>
    <source>
        <strain evidence="12 13">DSM 16199</strain>
    </source>
</reference>
<gene>
    <name evidence="12" type="ORF">SAMN04488004_10588</name>
</gene>
<dbReference type="Pfam" id="PF01545">
    <property type="entry name" value="Cation_efflux"/>
    <property type="match status" value="1"/>
</dbReference>
<dbReference type="InterPro" id="IPR036837">
    <property type="entry name" value="Cation_efflux_CTD_sf"/>
</dbReference>
<evidence type="ECO:0000256" key="1">
    <source>
        <dbReference type="ARBA" id="ARBA00004141"/>
    </source>
</evidence>
<dbReference type="OrthoDB" id="9809646at2"/>
<dbReference type="InterPro" id="IPR002524">
    <property type="entry name" value="Cation_efflux"/>
</dbReference>
<evidence type="ECO:0000313" key="13">
    <source>
        <dbReference type="Proteomes" id="UP000199550"/>
    </source>
</evidence>
<dbReference type="InterPro" id="IPR058533">
    <property type="entry name" value="Cation_efflux_TM"/>
</dbReference>
<keyword evidence="13" id="KW-1185">Reference proteome</keyword>
<keyword evidence="6 9" id="KW-1133">Transmembrane helix</keyword>
<dbReference type="EMBL" id="FOTF01000005">
    <property type="protein sequence ID" value="SFK97188.1"/>
    <property type="molecule type" value="Genomic_DNA"/>
</dbReference>
<sequence length="314" mass="33299">MAGHHHHVDPNAGDRRIAAAVGVNLALTVAQIIGGILSGSLALIADAIHNLSDALALVIAFGARKIARRPADAKMTFGYARAEVVAALINYTTLIVIGLWLVYEGIARLITPEGVNGWLVIWIAGFALIIDLITAALTYTMSKDSMNIRAAFLHNVSDALGSVGVIVAGVLILTFGWTWVDPVVTLGIAGYILWQSFSEIGHVIRLLMLGSPPEANADAIIADMRAVDGVADVHHVHLWMIDEHRSAVNAHIVVDLGAWGRADAIKSVVRQSLTVHGIAHTTLEIECSRHACQGAGLIGDAPAIVHDHDHTNGS</sequence>
<dbReference type="InterPro" id="IPR027470">
    <property type="entry name" value="Cation_efflux_CTD"/>
</dbReference>
<feature type="transmembrane region" description="Helical" evidence="9">
    <location>
        <begin position="159"/>
        <end position="180"/>
    </location>
</feature>
<feature type="transmembrane region" description="Helical" evidence="9">
    <location>
        <begin position="17"/>
        <end position="37"/>
    </location>
</feature>
<evidence type="ECO:0000256" key="2">
    <source>
        <dbReference type="ARBA" id="ARBA00008873"/>
    </source>
</evidence>
<dbReference type="InterPro" id="IPR027469">
    <property type="entry name" value="Cation_efflux_TMD_sf"/>
</dbReference>
<feature type="transmembrane region" description="Helical" evidence="9">
    <location>
        <begin position="115"/>
        <end position="139"/>
    </location>
</feature>
<dbReference type="SUPFAM" id="SSF161111">
    <property type="entry name" value="Cation efflux protein transmembrane domain-like"/>
    <property type="match status" value="1"/>
</dbReference>
<organism evidence="12 13">
    <name type="scientific">Loktanella salsilacus</name>
    <dbReference type="NCBI Taxonomy" id="195913"/>
    <lineage>
        <taxon>Bacteria</taxon>
        <taxon>Pseudomonadati</taxon>
        <taxon>Pseudomonadota</taxon>
        <taxon>Alphaproteobacteria</taxon>
        <taxon>Rhodobacterales</taxon>
        <taxon>Roseobacteraceae</taxon>
        <taxon>Loktanella</taxon>
    </lineage>
</organism>
<evidence type="ECO:0000259" key="11">
    <source>
        <dbReference type="Pfam" id="PF16916"/>
    </source>
</evidence>
<feature type="domain" description="Cation efflux protein transmembrane" evidence="10">
    <location>
        <begin position="18"/>
        <end position="208"/>
    </location>
</feature>
<evidence type="ECO:0000256" key="7">
    <source>
        <dbReference type="ARBA" id="ARBA00023065"/>
    </source>
</evidence>
<keyword evidence="7" id="KW-0406">Ion transport</keyword>
<evidence type="ECO:0000256" key="9">
    <source>
        <dbReference type="SAM" id="Phobius"/>
    </source>
</evidence>
<dbReference type="InterPro" id="IPR050681">
    <property type="entry name" value="CDF/SLC30A"/>
</dbReference>
<name>A0A1I4DU28_9RHOB</name>
<dbReference type="PANTHER" id="PTHR11562">
    <property type="entry name" value="CATION EFFLUX PROTEIN/ ZINC TRANSPORTER"/>
    <property type="match status" value="1"/>
</dbReference>
<evidence type="ECO:0000313" key="12">
    <source>
        <dbReference type="EMBL" id="SFK97188.1"/>
    </source>
</evidence>
<dbReference type="AlphaFoldDB" id="A0A1I4DU28"/>
<dbReference type="RefSeq" id="WP_090186860.1">
    <property type="nucleotide sequence ID" value="NZ_FOTF01000005.1"/>
</dbReference>
<feature type="transmembrane region" description="Helical" evidence="9">
    <location>
        <begin position="84"/>
        <end position="103"/>
    </location>
</feature>
<feature type="transmembrane region" description="Helical" evidence="9">
    <location>
        <begin position="43"/>
        <end position="63"/>
    </location>
</feature>
<comment type="subcellular location">
    <subcellularLocation>
        <location evidence="1">Membrane</location>
        <topology evidence="1">Multi-pass membrane protein</topology>
    </subcellularLocation>
</comment>
<keyword evidence="8 9" id="KW-0472">Membrane</keyword>
<evidence type="ECO:0000256" key="6">
    <source>
        <dbReference type="ARBA" id="ARBA00022989"/>
    </source>
</evidence>
<proteinExistence type="inferred from homology"/>
<feature type="domain" description="Cation efflux protein cytoplasmic" evidence="11">
    <location>
        <begin position="212"/>
        <end position="271"/>
    </location>
</feature>
<dbReference type="SUPFAM" id="SSF160240">
    <property type="entry name" value="Cation efflux protein cytoplasmic domain-like"/>
    <property type="match status" value="1"/>
</dbReference>
<evidence type="ECO:0000256" key="4">
    <source>
        <dbReference type="ARBA" id="ARBA00022692"/>
    </source>
</evidence>
<dbReference type="GO" id="GO:0005385">
    <property type="term" value="F:zinc ion transmembrane transporter activity"/>
    <property type="evidence" value="ECO:0007669"/>
    <property type="project" value="TreeGrafter"/>
</dbReference>
<dbReference type="STRING" id="195913.SAMN04488004_10588"/>
<evidence type="ECO:0000256" key="3">
    <source>
        <dbReference type="ARBA" id="ARBA00022448"/>
    </source>
</evidence>
<dbReference type="Gene3D" id="1.20.1510.10">
    <property type="entry name" value="Cation efflux protein transmembrane domain"/>
    <property type="match status" value="1"/>
</dbReference>
<keyword evidence="3" id="KW-0813">Transport</keyword>
<keyword evidence="5" id="KW-0862">Zinc</keyword>